<keyword evidence="7" id="KW-1185">Reference proteome</keyword>
<proteinExistence type="inferred from homology"/>
<dbReference type="RefSeq" id="WP_344870318.1">
    <property type="nucleotide sequence ID" value="NZ_BAABAL010000001.1"/>
</dbReference>
<evidence type="ECO:0000256" key="1">
    <source>
        <dbReference type="ARBA" id="ARBA00008874"/>
    </source>
</evidence>
<dbReference type="PROSITE" id="PS50011">
    <property type="entry name" value="PROTEIN_KINASE_DOM"/>
    <property type="match status" value="1"/>
</dbReference>
<dbReference type="PANTHER" id="PTHR45832:SF22">
    <property type="entry name" value="SERINE_THREONINE-PROTEIN KINASE SAMKA-RELATED"/>
    <property type="match status" value="1"/>
</dbReference>
<sequence>MRSGTVVAGRYRLEQHIGAGGMGTVWRAIDEHHGREVALKQATGDDRSRDLLRREATIVARLDHPNIVSFLGEVHDGDEWWLVMEHMPSGNLSTLIHIEGAMPYERVARLGAQLADALAVVHANDVLHRDIKPSNVLIDSDGTVKLSDFGISRVLGTEATRTQSGLVGGTPAFLAPEIANGEEPTAASDVFSLGATLFTAVEGKPPYGDAENPLALLRRVATAPVPVAANAGPLAPVLAELMRRDPAARPDADRARRLLRLIADGEPAVPKKRHRSLFAGLAVVVAAAVPFLFPDTPLPLGVGDPRTADPCGLVDARVLARFGAATVDPESSGFARCDAFVRGSGNVTVVVQLELSSPLEGTIDEVGSISVARRPVEDGKCSRNVVLPDEHQVYVEARHNGGAMPDLCSIADTAADHAATVAASAQIRRRRTPFAAASLAWVDACELTPADALARVPGVDPAKREVKFGSWWCRWRSTANRMYVDVLFGQSDGPFTEEKDGRHRRTASGHDVYLKAVGDGDDAGCEAKLVHGKTEVVLLSVTGQDEPFERKCAMATALAEAAAPRLPK</sequence>
<dbReference type="InterPro" id="IPR051931">
    <property type="entry name" value="PAK3-like"/>
</dbReference>
<evidence type="ECO:0000259" key="5">
    <source>
        <dbReference type="PROSITE" id="PS50011"/>
    </source>
</evidence>
<dbReference type="Pfam" id="PF12079">
    <property type="entry name" value="DUF3558"/>
    <property type="match status" value="1"/>
</dbReference>
<evidence type="ECO:0000313" key="6">
    <source>
        <dbReference type="EMBL" id="GAA3985767.1"/>
    </source>
</evidence>
<protein>
    <recommendedName>
        <fullName evidence="5">Protein kinase domain-containing protein</fullName>
    </recommendedName>
</protein>
<dbReference type="InterPro" id="IPR011009">
    <property type="entry name" value="Kinase-like_dom_sf"/>
</dbReference>
<dbReference type="InterPro" id="IPR024520">
    <property type="entry name" value="DUF3558"/>
</dbReference>
<dbReference type="PROSITE" id="PS00108">
    <property type="entry name" value="PROTEIN_KINASE_ST"/>
    <property type="match status" value="1"/>
</dbReference>
<keyword evidence="3 4" id="KW-0067">ATP-binding</keyword>
<reference evidence="7" key="1">
    <citation type="journal article" date="2019" name="Int. J. Syst. Evol. Microbiol.">
        <title>The Global Catalogue of Microorganisms (GCM) 10K type strain sequencing project: providing services to taxonomists for standard genome sequencing and annotation.</title>
        <authorList>
            <consortium name="The Broad Institute Genomics Platform"/>
            <consortium name="The Broad Institute Genome Sequencing Center for Infectious Disease"/>
            <person name="Wu L."/>
            <person name="Ma J."/>
        </authorList>
    </citation>
    <scope>NUCLEOTIDE SEQUENCE [LARGE SCALE GENOMIC DNA]</scope>
    <source>
        <strain evidence="7">JCM 17342</strain>
    </source>
</reference>
<dbReference type="CDD" id="cd14014">
    <property type="entry name" value="STKc_PknB_like"/>
    <property type="match status" value="1"/>
</dbReference>
<evidence type="ECO:0000256" key="4">
    <source>
        <dbReference type="PROSITE-ProRule" id="PRU10141"/>
    </source>
</evidence>
<evidence type="ECO:0000256" key="2">
    <source>
        <dbReference type="ARBA" id="ARBA00022741"/>
    </source>
</evidence>
<dbReference type="Pfam" id="PF00069">
    <property type="entry name" value="Pkinase"/>
    <property type="match status" value="1"/>
</dbReference>
<dbReference type="PROSITE" id="PS00107">
    <property type="entry name" value="PROTEIN_KINASE_ATP"/>
    <property type="match status" value="1"/>
</dbReference>
<dbReference type="Gene3D" id="1.10.510.10">
    <property type="entry name" value="Transferase(Phosphotransferase) domain 1"/>
    <property type="match status" value="1"/>
</dbReference>
<dbReference type="InterPro" id="IPR000719">
    <property type="entry name" value="Prot_kinase_dom"/>
</dbReference>
<dbReference type="EMBL" id="BAABAL010000001">
    <property type="protein sequence ID" value="GAA3985767.1"/>
    <property type="molecule type" value="Genomic_DNA"/>
</dbReference>
<dbReference type="SMART" id="SM00220">
    <property type="entry name" value="S_TKc"/>
    <property type="match status" value="1"/>
</dbReference>
<comment type="caution">
    <text evidence="6">The sequence shown here is derived from an EMBL/GenBank/DDBJ whole genome shotgun (WGS) entry which is preliminary data.</text>
</comment>
<evidence type="ECO:0000313" key="7">
    <source>
        <dbReference type="Proteomes" id="UP001501747"/>
    </source>
</evidence>
<feature type="domain" description="Protein kinase" evidence="5">
    <location>
        <begin position="11"/>
        <end position="269"/>
    </location>
</feature>
<dbReference type="Proteomes" id="UP001501747">
    <property type="component" value="Unassembled WGS sequence"/>
</dbReference>
<feature type="binding site" evidence="4">
    <location>
        <position position="40"/>
    </location>
    <ligand>
        <name>ATP</name>
        <dbReference type="ChEBI" id="CHEBI:30616"/>
    </ligand>
</feature>
<comment type="similarity">
    <text evidence="1">Belongs to the protein kinase superfamily. STE Ser/Thr protein kinase family. STE20 subfamily.</text>
</comment>
<dbReference type="InterPro" id="IPR017441">
    <property type="entry name" value="Protein_kinase_ATP_BS"/>
</dbReference>
<evidence type="ECO:0000256" key="3">
    <source>
        <dbReference type="ARBA" id="ARBA00022840"/>
    </source>
</evidence>
<accession>A0ABP7QRF9</accession>
<dbReference type="InterPro" id="IPR008271">
    <property type="entry name" value="Ser/Thr_kinase_AS"/>
</dbReference>
<gene>
    <name evidence="6" type="ORF">GCM10022247_00290</name>
</gene>
<keyword evidence="2 4" id="KW-0547">Nucleotide-binding</keyword>
<name>A0ABP7QRF9_9PSEU</name>
<organism evidence="6 7">
    <name type="scientific">Allokutzneria multivorans</name>
    <dbReference type="NCBI Taxonomy" id="1142134"/>
    <lineage>
        <taxon>Bacteria</taxon>
        <taxon>Bacillati</taxon>
        <taxon>Actinomycetota</taxon>
        <taxon>Actinomycetes</taxon>
        <taxon>Pseudonocardiales</taxon>
        <taxon>Pseudonocardiaceae</taxon>
        <taxon>Allokutzneria</taxon>
    </lineage>
</organism>
<dbReference type="PANTHER" id="PTHR45832">
    <property type="entry name" value="SERINE/THREONINE-PROTEIN KINASE SAMKA-RELATED-RELATED"/>
    <property type="match status" value="1"/>
</dbReference>
<dbReference type="SUPFAM" id="SSF56112">
    <property type="entry name" value="Protein kinase-like (PK-like)"/>
    <property type="match status" value="1"/>
</dbReference>